<dbReference type="EMBL" id="JAVRFI010000001">
    <property type="protein sequence ID" value="MDT0447822.1"/>
    <property type="molecule type" value="Genomic_DNA"/>
</dbReference>
<accession>A0ABU2SFS2</accession>
<evidence type="ECO:0008006" key="3">
    <source>
        <dbReference type="Google" id="ProtNLM"/>
    </source>
</evidence>
<evidence type="ECO:0000313" key="2">
    <source>
        <dbReference type="Proteomes" id="UP001180531"/>
    </source>
</evidence>
<proteinExistence type="predicted"/>
<keyword evidence="2" id="KW-1185">Reference proteome</keyword>
<protein>
    <recommendedName>
        <fullName evidence="3">Chromosome partitioning protein</fullName>
    </recommendedName>
</protein>
<comment type="caution">
    <text evidence="1">The sequence shown here is derived from an EMBL/GenBank/DDBJ whole genome shotgun (WGS) entry which is preliminary data.</text>
</comment>
<evidence type="ECO:0000313" key="1">
    <source>
        <dbReference type="EMBL" id="MDT0447822.1"/>
    </source>
</evidence>
<dbReference type="RefSeq" id="WP_311607262.1">
    <property type="nucleotide sequence ID" value="NZ_JAVRFI010000001.1"/>
</dbReference>
<organism evidence="1 2">
    <name type="scientific">Streptomyces hesseae</name>
    <dbReference type="NCBI Taxonomy" id="3075519"/>
    <lineage>
        <taxon>Bacteria</taxon>
        <taxon>Bacillati</taxon>
        <taxon>Actinomycetota</taxon>
        <taxon>Actinomycetes</taxon>
        <taxon>Kitasatosporales</taxon>
        <taxon>Streptomycetaceae</taxon>
        <taxon>Streptomyces</taxon>
    </lineage>
</organism>
<gene>
    <name evidence="1" type="ORF">RM609_01715</name>
</gene>
<sequence length="153" mass="16564">MEIAVGYFAAWAFRKVRRVAGAADAEADRVLDAGMARVHELVSARLGEDSSVRRMAAEAEAGREEPTERTRRHMELALEEAMETDEDFADRLNRLVDELERHRKAAGGAPVSDGFIAAGGNVEVRADNGSLIARDISGTVNLGNPTDPGPVRH</sequence>
<name>A0ABU2SFS2_9ACTN</name>
<reference evidence="1" key="1">
    <citation type="submission" date="2024-05" db="EMBL/GenBank/DDBJ databases">
        <title>30 novel species of actinomycetes from the DSMZ collection.</title>
        <authorList>
            <person name="Nouioui I."/>
        </authorList>
    </citation>
    <scope>NUCLEOTIDE SEQUENCE</scope>
    <source>
        <strain evidence="1">DSM 40473</strain>
    </source>
</reference>
<dbReference type="Proteomes" id="UP001180531">
    <property type="component" value="Unassembled WGS sequence"/>
</dbReference>